<evidence type="ECO:0008006" key="7">
    <source>
        <dbReference type="Google" id="ProtNLM"/>
    </source>
</evidence>
<dbReference type="Pfam" id="PF14418">
    <property type="entry name" value="OHA"/>
    <property type="match status" value="1"/>
</dbReference>
<dbReference type="PANTHER" id="PTHR14379:SF23">
    <property type="entry name" value="OS03G0370200 PROTEIN"/>
    <property type="match status" value="1"/>
</dbReference>
<feature type="domain" description="DUF7625" evidence="4">
    <location>
        <begin position="834"/>
        <end position="926"/>
    </location>
</feature>
<dbReference type="GO" id="GO:0010468">
    <property type="term" value="P:regulation of gene expression"/>
    <property type="evidence" value="ECO:0007669"/>
    <property type="project" value="InterPro"/>
</dbReference>
<reference evidence="5 6" key="1">
    <citation type="submission" date="2024-02" db="EMBL/GenBank/DDBJ databases">
        <title>High-quality chromosome-scale genome assembly of Pensacola bahiagrass (Paspalum notatum Flugge var. saurae).</title>
        <authorList>
            <person name="Vega J.M."/>
            <person name="Podio M."/>
            <person name="Orjuela J."/>
            <person name="Siena L.A."/>
            <person name="Pessino S.C."/>
            <person name="Combes M.C."/>
            <person name="Mariac C."/>
            <person name="Albertini E."/>
            <person name="Pupilli F."/>
            <person name="Ortiz J.P.A."/>
            <person name="Leblanc O."/>
        </authorList>
    </citation>
    <scope>NUCLEOTIDE SEQUENCE [LARGE SCALE GENOMIC DNA]</scope>
    <source>
        <strain evidence="5">R1</strain>
        <tissue evidence="5">Leaf</tissue>
    </source>
</reference>
<feature type="region of interest" description="Disordered" evidence="1">
    <location>
        <begin position="583"/>
        <end position="620"/>
    </location>
</feature>
<dbReference type="InterPro" id="IPR025677">
    <property type="entry name" value="OST-HTH-assoc_dom"/>
</dbReference>
<feature type="compositionally biased region" description="Polar residues" evidence="1">
    <location>
        <begin position="583"/>
        <end position="594"/>
    </location>
</feature>
<feature type="compositionally biased region" description="Polar residues" evidence="1">
    <location>
        <begin position="509"/>
        <end position="530"/>
    </location>
</feature>
<dbReference type="InterPro" id="IPR024768">
    <property type="entry name" value="Marf1"/>
</dbReference>
<evidence type="ECO:0000259" key="3">
    <source>
        <dbReference type="Pfam" id="PF14418"/>
    </source>
</evidence>
<proteinExistence type="predicted"/>
<evidence type="ECO:0000259" key="4">
    <source>
        <dbReference type="Pfam" id="PF24620"/>
    </source>
</evidence>
<evidence type="ECO:0000313" key="6">
    <source>
        <dbReference type="Proteomes" id="UP001341281"/>
    </source>
</evidence>
<feature type="compositionally biased region" description="Polar residues" evidence="1">
    <location>
        <begin position="228"/>
        <end position="239"/>
    </location>
</feature>
<dbReference type="Pfam" id="PF01936">
    <property type="entry name" value="NYN"/>
    <property type="match status" value="1"/>
</dbReference>
<feature type="compositionally biased region" description="Polar residues" evidence="1">
    <location>
        <begin position="785"/>
        <end position="795"/>
    </location>
</feature>
<dbReference type="Proteomes" id="UP001341281">
    <property type="component" value="Chromosome 02"/>
</dbReference>
<protein>
    <recommendedName>
        <fullName evidence="7">NYN domain-containing protein</fullName>
    </recommendedName>
</protein>
<sequence length="1011" mass="108391">MGECAPPAAAAEPTTAKTSVWWDIDKCAVPRGRCDPHRIAHNLIAALAAAGYVGPVSIAAYGDAARVPLPVLAALSATGICLNHVPAGSKDTSEKRMLVDMLFWAFDNPPPGNYLLISGDQDLSDLLHRLRMKRYDVLLVRPPNASSLALAAAAKKVWLWESLTAGELLLPEPPPARSVLGCKLNVDSSDTLKYSQNKVCSEYGMGDGNRKACSQIRVKSLQKYVKKASSSSTPATNQDRAGPAGEVSGSSTGSTSSVLDHSSVSSLSSSGSESLEVAKENISVLLETPTLSKLSSQKSVLSTHSQQVEATHWSVPGEKSSMVTERVPRNAPLDLGANNGHYNKMYQHLRYSDEAQTNLHLEFTTGGNKGKAINRPGVKPLRKYVKKTDNTFSSANKQVGSAGIHDCPIGNSTLALDQASASSSSVSTLSHSSAQKLVAAAHLHQVKAPHEFIFVKKPSTSVEHGSRNGTHDSDVSATNKHPADQQAPSSEAHLHQVKAPHESIFGKKPSTSVEHGSSNGTHDSDVSATNKHPADQQPPSSEAQNKFHSCSNMVDSSGKLGNEHKVNKNQTYVKWINVSSASASNEINPSSGLLDNSKRHTSLPASSSSKSLESSKVKDSSPLLSACKPLTNDNSHQDGVLSIFGKKTSISFQCTAKNEPFAFDVSSGEYNLTHQQAQSYSPPEKHNSGTHPHVAHGHSHSINSHRGSSASPSVAHNGVSSAQIQTWSSCSTFEGLDDICNGFSRLNISKCPRGTTEASPPFQSLPANDPSTGMAGFHERRSSFHLDSNSSSYLNHSGDPQSGQPPSSNYTFRAGHLSNLSTDLQNPIHSGDKPGYPPKSAEPEGAIGIILHALGILRSEKIFPTESNIADCICYGEMNLTGFDVKKALELAIRHEAIVMKKLLHDVPLFVAKDESLWKCVNVTNSKAKNPIEELETVRKYISSTDGRSAVMNSQSRYQAAVILKRCCLQQYALGDILQILHIIIVRKKWIVPHSSGWQPLSLNTTVIISS</sequence>
<name>A0AAQ3Q1K3_PASNO</name>
<dbReference type="InterPro" id="IPR021139">
    <property type="entry name" value="NYN"/>
</dbReference>
<dbReference type="CDD" id="cd10910">
    <property type="entry name" value="PIN_limkain_b1_N_like"/>
    <property type="match status" value="1"/>
</dbReference>
<feature type="region of interest" description="Disordered" evidence="1">
    <location>
        <begin position="674"/>
        <end position="717"/>
    </location>
</feature>
<evidence type="ECO:0000313" key="5">
    <source>
        <dbReference type="EMBL" id="WVZ57052.1"/>
    </source>
</evidence>
<accession>A0AAQ3Q1K3</accession>
<dbReference type="AlphaFoldDB" id="A0AAQ3Q1K3"/>
<feature type="domain" description="OST-HTH associated" evidence="3">
    <location>
        <begin position="954"/>
        <end position="1001"/>
    </location>
</feature>
<feature type="compositionally biased region" description="Low complexity" evidence="1">
    <location>
        <begin position="797"/>
        <end position="808"/>
    </location>
</feature>
<feature type="region of interest" description="Disordered" evidence="1">
    <location>
        <begin position="459"/>
        <end position="565"/>
    </location>
</feature>
<feature type="compositionally biased region" description="Polar residues" evidence="1">
    <location>
        <begin position="700"/>
        <end position="717"/>
    </location>
</feature>
<organism evidence="5 6">
    <name type="scientific">Paspalum notatum var. saurae</name>
    <dbReference type="NCBI Taxonomy" id="547442"/>
    <lineage>
        <taxon>Eukaryota</taxon>
        <taxon>Viridiplantae</taxon>
        <taxon>Streptophyta</taxon>
        <taxon>Embryophyta</taxon>
        <taxon>Tracheophyta</taxon>
        <taxon>Spermatophyta</taxon>
        <taxon>Magnoliopsida</taxon>
        <taxon>Liliopsida</taxon>
        <taxon>Poales</taxon>
        <taxon>Poaceae</taxon>
        <taxon>PACMAD clade</taxon>
        <taxon>Panicoideae</taxon>
        <taxon>Andropogonodae</taxon>
        <taxon>Paspaleae</taxon>
        <taxon>Paspalinae</taxon>
        <taxon>Paspalum</taxon>
    </lineage>
</organism>
<feature type="region of interest" description="Disordered" evidence="1">
    <location>
        <begin position="227"/>
        <end position="272"/>
    </location>
</feature>
<dbReference type="GO" id="GO:0005777">
    <property type="term" value="C:peroxisome"/>
    <property type="evidence" value="ECO:0007669"/>
    <property type="project" value="InterPro"/>
</dbReference>
<feature type="compositionally biased region" description="Low complexity" evidence="1">
    <location>
        <begin position="245"/>
        <end position="272"/>
    </location>
</feature>
<dbReference type="PANTHER" id="PTHR14379">
    <property type="entry name" value="LIMKAIN B LKAP"/>
    <property type="match status" value="1"/>
</dbReference>
<feature type="compositionally biased region" description="Polar residues" evidence="1">
    <location>
        <begin position="756"/>
        <end position="771"/>
    </location>
</feature>
<feature type="domain" description="NYN" evidence="2">
    <location>
        <begin position="17"/>
        <end position="155"/>
    </location>
</feature>
<evidence type="ECO:0000256" key="1">
    <source>
        <dbReference type="SAM" id="MobiDB-lite"/>
    </source>
</evidence>
<dbReference type="Pfam" id="PF24620">
    <property type="entry name" value="DUF7625"/>
    <property type="match status" value="1"/>
</dbReference>
<dbReference type="EMBL" id="CP144746">
    <property type="protein sequence ID" value="WVZ57052.1"/>
    <property type="molecule type" value="Genomic_DNA"/>
</dbReference>
<dbReference type="InterPro" id="IPR056042">
    <property type="entry name" value="DUF7625"/>
</dbReference>
<dbReference type="GO" id="GO:0004540">
    <property type="term" value="F:RNA nuclease activity"/>
    <property type="evidence" value="ECO:0007669"/>
    <property type="project" value="InterPro"/>
</dbReference>
<dbReference type="Gene3D" id="3.40.50.1010">
    <property type="entry name" value="5'-nuclease"/>
    <property type="match status" value="1"/>
</dbReference>
<keyword evidence="6" id="KW-1185">Reference proteome</keyword>
<feature type="compositionally biased region" description="Polar residues" evidence="1">
    <location>
        <begin position="537"/>
        <end position="555"/>
    </location>
</feature>
<feature type="compositionally biased region" description="Basic and acidic residues" evidence="1">
    <location>
        <begin position="464"/>
        <end position="474"/>
    </location>
</feature>
<evidence type="ECO:0000259" key="2">
    <source>
        <dbReference type="Pfam" id="PF01936"/>
    </source>
</evidence>
<feature type="region of interest" description="Disordered" evidence="1">
    <location>
        <begin position="753"/>
        <end position="812"/>
    </location>
</feature>
<gene>
    <name evidence="5" type="ORF">U9M48_007493</name>
</gene>